<evidence type="ECO:0000256" key="3">
    <source>
        <dbReference type="ARBA" id="ARBA00022448"/>
    </source>
</evidence>
<evidence type="ECO:0000256" key="6">
    <source>
        <dbReference type="ARBA" id="ARBA00022989"/>
    </source>
</evidence>
<keyword evidence="5 8" id="KW-0812">Transmembrane</keyword>
<dbReference type="Pfam" id="PF01032">
    <property type="entry name" value="FecCD"/>
    <property type="match status" value="1"/>
</dbReference>
<dbReference type="PANTHER" id="PTHR30472:SF1">
    <property type="entry name" value="FE(3+) DICITRATE TRANSPORT SYSTEM PERMEASE PROTEIN FECC-RELATED"/>
    <property type="match status" value="1"/>
</dbReference>
<dbReference type="Gene3D" id="1.10.3470.10">
    <property type="entry name" value="ABC transporter involved in vitamin B12 uptake, BtuC"/>
    <property type="match status" value="1"/>
</dbReference>
<dbReference type="GO" id="GO:0022857">
    <property type="term" value="F:transmembrane transporter activity"/>
    <property type="evidence" value="ECO:0007669"/>
    <property type="project" value="InterPro"/>
</dbReference>
<dbReference type="PANTHER" id="PTHR30472">
    <property type="entry name" value="FERRIC ENTEROBACTIN TRANSPORT SYSTEM PERMEASE PROTEIN"/>
    <property type="match status" value="1"/>
</dbReference>
<evidence type="ECO:0000256" key="8">
    <source>
        <dbReference type="SAM" id="Phobius"/>
    </source>
</evidence>
<feature type="transmembrane region" description="Helical" evidence="8">
    <location>
        <begin position="168"/>
        <end position="189"/>
    </location>
</feature>
<name>D1C856_SPHTD</name>
<feature type="transmembrane region" description="Helical" evidence="8">
    <location>
        <begin position="326"/>
        <end position="344"/>
    </location>
</feature>
<evidence type="ECO:0000256" key="5">
    <source>
        <dbReference type="ARBA" id="ARBA00022692"/>
    </source>
</evidence>
<feature type="transmembrane region" description="Helical" evidence="8">
    <location>
        <begin position="299"/>
        <end position="320"/>
    </location>
</feature>
<keyword evidence="7 8" id="KW-0472">Membrane</keyword>
<keyword evidence="3" id="KW-0813">Transport</keyword>
<dbReference type="FunFam" id="1.10.3470.10:FF:000001">
    <property type="entry name" value="Vitamin B12 ABC transporter permease BtuC"/>
    <property type="match status" value="1"/>
</dbReference>
<dbReference type="eggNOG" id="COG0609">
    <property type="taxonomic scope" value="Bacteria"/>
</dbReference>
<evidence type="ECO:0000256" key="7">
    <source>
        <dbReference type="ARBA" id="ARBA00023136"/>
    </source>
</evidence>
<dbReference type="GO" id="GO:0005886">
    <property type="term" value="C:plasma membrane"/>
    <property type="evidence" value="ECO:0007669"/>
    <property type="project" value="UniProtKB-SubCell"/>
</dbReference>
<dbReference type="SUPFAM" id="SSF81345">
    <property type="entry name" value="ABC transporter involved in vitamin B12 uptake, BtuC"/>
    <property type="match status" value="1"/>
</dbReference>
<dbReference type="STRING" id="479434.Sthe_2585"/>
<evidence type="ECO:0000256" key="1">
    <source>
        <dbReference type="ARBA" id="ARBA00004651"/>
    </source>
</evidence>
<keyword evidence="4" id="KW-1003">Cell membrane</keyword>
<reference evidence="10" key="1">
    <citation type="submission" date="2009-11" db="EMBL/GenBank/DDBJ databases">
        <title>The complete chromosome 2 of Sphaerobacter thermophilus DSM 20745.</title>
        <authorList>
            <person name="Lucas S."/>
            <person name="Copeland A."/>
            <person name="Lapidus A."/>
            <person name="Glavina del Rio T."/>
            <person name="Dalin E."/>
            <person name="Tice H."/>
            <person name="Bruce D."/>
            <person name="Goodwin L."/>
            <person name="Pitluck S."/>
            <person name="Kyrpides N."/>
            <person name="Mavromatis K."/>
            <person name="Ivanova N."/>
            <person name="Mikhailova N."/>
            <person name="LaButti K.M."/>
            <person name="Clum A."/>
            <person name="Sun H.I."/>
            <person name="Brettin T."/>
            <person name="Detter J.C."/>
            <person name="Han C."/>
            <person name="Larimer F."/>
            <person name="Land M."/>
            <person name="Hauser L."/>
            <person name="Markowitz V."/>
            <person name="Cheng J.F."/>
            <person name="Hugenholtz P."/>
            <person name="Woyke T."/>
            <person name="Wu D."/>
            <person name="Steenblock K."/>
            <person name="Schneider S."/>
            <person name="Pukall R."/>
            <person name="Goeker M."/>
            <person name="Klenk H.P."/>
            <person name="Eisen J.A."/>
        </authorList>
    </citation>
    <scope>NUCLEOTIDE SEQUENCE [LARGE SCALE GENOMIC DNA]</scope>
    <source>
        <strain evidence="10">ATCC 49802 / DSM 20745 / S 6022</strain>
    </source>
</reference>
<dbReference type="EMBL" id="CP001824">
    <property type="protein sequence ID" value="ACZ39999.1"/>
    <property type="molecule type" value="Genomic_DNA"/>
</dbReference>
<dbReference type="AlphaFoldDB" id="D1C856"/>
<dbReference type="InterPro" id="IPR000522">
    <property type="entry name" value="ABC_transptr_permease_BtuC"/>
</dbReference>
<accession>D1C856</accession>
<feature type="transmembrane region" description="Helical" evidence="8">
    <location>
        <begin position="25"/>
        <end position="44"/>
    </location>
</feature>
<feature type="transmembrane region" description="Helical" evidence="8">
    <location>
        <begin position="210"/>
        <end position="234"/>
    </location>
</feature>
<feature type="transmembrane region" description="Helical" evidence="8">
    <location>
        <begin position="82"/>
        <end position="100"/>
    </location>
</feature>
<dbReference type="RefSeq" id="WP_012873038.1">
    <property type="nucleotide sequence ID" value="NC_013524.1"/>
</dbReference>
<dbReference type="Proteomes" id="UP000002027">
    <property type="component" value="Chromosome 2"/>
</dbReference>
<evidence type="ECO:0000256" key="4">
    <source>
        <dbReference type="ARBA" id="ARBA00022475"/>
    </source>
</evidence>
<keyword evidence="10" id="KW-1185">Reference proteome</keyword>
<reference evidence="9 10" key="2">
    <citation type="journal article" date="2010" name="Stand. Genomic Sci.">
        <title>Complete genome sequence of Desulfohalobium retbaense type strain (HR(100)).</title>
        <authorList>
            <person name="Spring S."/>
            <person name="Nolan M."/>
            <person name="Lapidus A."/>
            <person name="Glavina Del Rio T."/>
            <person name="Copeland A."/>
            <person name="Tice H."/>
            <person name="Cheng J.F."/>
            <person name="Lucas S."/>
            <person name="Land M."/>
            <person name="Chen F."/>
            <person name="Bruce D."/>
            <person name="Goodwin L."/>
            <person name="Pitluck S."/>
            <person name="Ivanova N."/>
            <person name="Mavromatis K."/>
            <person name="Mikhailova N."/>
            <person name="Pati A."/>
            <person name="Chen A."/>
            <person name="Palaniappan K."/>
            <person name="Hauser L."/>
            <person name="Chang Y.J."/>
            <person name="Jeffries C.D."/>
            <person name="Munk C."/>
            <person name="Kiss H."/>
            <person name="Chain P."/>
            <person name="Han C."/>
            <person name="Brettin T."/>
            <person name="Detter J.C."/>
            <person name="Schuler E."/>
            <person name="Goker M."/>
            <person name="Rohde M."/>
            <person name="Bristow J."/>
            <person name="Eisen J.A."/>
            <person name="Markowitz V."/>
            <person name="Hugenholtz P."/>
            <person name="Kyrpides N.C."/>
            <person name="Klenk H.P."/>
        </authorList>
    </citation>
    <scope>NUCLEOTIDE SEQUENCE [LARGE SCALE GENOMIC DNA]</scope>
    <source>
        <strain evidence="10">ATCC 49802 / DSM 20745 / S 6022</strain>
    </source>
</reference>
<proteinExistence type="inferred from homology"/>
<keyword evidence="6 8" id="KW-1133">Transmembrane helix</keyword>
<dbReference type="InParanoid" id="D1C856"/>
<feature type="transmembrane region" description="Helical" evidence="8">
    <location>
        <begin position="254"/>
        <end position="287"/>
    </location>
</feature>
<evidence type="ECO:0000313" key="9">
    <source>
        <dbReference type="EMBL" id="ACZ39999.1"/>
    </source>
</evidence>
<dbReference type="HOGENOM" id="CLU_013016_1_0_0"/>
<evidence type="ECO:0000313" key="10">
    <source>
        <dbReference type="Proteomes" id="UP000002027"/>
    </source>
</evidence>
<dbReference type="KEGG" id="sti:Sthe_2585"/>
<dbReference type="FunCoup" id="D1C856">
    <property type="interactions" value="18"/>
</dbReference>
<protein>
    <submittedName>
        <fullName evidence="9">Transport system permease protein</fullName>
    </submittedName>
</protein>
<evidence type="ECO:0000256" key="2">
    <source>
        <dbReference type="ARBA" id="ARBA00007935"/>
    </source>
</evidence>
<feature type="transmembrane region" description="Helical" evidence="8">
    <location>
        <begin position="137"/>
        <end position="156"/>
    </location>
</feature>
<comment type="similarity">
    <text evidence="2">Belongs to the binding-protein-dependent transport system permease family. FecCD subfamily.</text>
</comment>
<comment type="subcellular location">
    <subcellularLocation>
        <location evidence="1">Cell membrane</location>
        <topology evidence="1">Multi-pass membrane protein</topology>
    </subcellularLocation>
</comment>
<organism evidence="9 10">
    <name type="scientific">Sphaerobacter thermophilus (strain ATCC 49802 / DSM 20745 / KCCM 41009 / NCIMB 13125 / S 6022)</name>
    <dbReference type="NCBI Taxonomy" id="479434"/>
    <lineage>
        <taxon>Bacteria</taxon>
        <taxon>Pseudomonadati</taxon>
        <taxon>Thermomicrobiota</taxon>
        <taxon>Thermomicrobia</taxon>
        <taxon>Sphaerobacterales</taxon>
        <taxon>Sphaerobacterineae</taxon>
        <taxon>Sphaerobacteraceae</taxon>
        <taxon>Sphaerobacter</taxon>
    </lineage>
</organism>
<sequence>MSRVTSAAPAPSTVSHRGALPAAKLGVTLLLCVVALAVVSLLSLRVGSIGISNSDAWDALFHFNPESYEQTVVRTLRLPRTIIGLGVGAALAMAGAAMQATTRNPLAGPDLLGVNSGAAFGIVTAVYYGHLTHPLQFVWFAFAGGLAAAAATYAIGSAGTGGATPVKLALAGVVVSSLLSSWLTALLLLDQQTLEVVRFWLAGSLAGRDLATFTSVLPFLMVGLIGMLLMGNQLDILSMGEDTARSLGMRTGRVRAVVTALVVLLAGAAVAAAGPIGFLGLAVPHIVRLITGPDYRWTLAYCLVVGPLLLLSADILGRVVARPGEVQVGIVTAVLGAPLLIALARQRRVAEL</sequence>
<dbReference type="GO" id="GO:0033214">
    <property type="term" value="P:siderophore-iron import into cell"/>
    <property type="evidence" value="ECO:0007669"/>
    <property type="project" value="TreeGrafter"/>
</dbReference>
<feature type="transmembrane region" description="Helical" evidence="8">
    <location>
        <begin position="112"/>
        <end position="130"/>
    </location>
</feature>
<dbReference type="CDD" id="cd06550">
    <property type="entry name" value="TM_ABC_iron-siderophores_like"/>
    <property type="match status" value="1"/>
</dbReference>
<gene>
    <name evidence="9" type="ordered locus">Sthe_2585</name>
</gene>
<dbReference type="InterPro" id="IPR037294">
    <property type="entry name" value="ABC_BtuC-like"/>
</dbReference>